<evidence type="ECO:0000256" key="7">
    <source>
        <dbReference type="SAM" id="SignalP"/>
    </source>
</evidence>
<keyword evidence="5 6" id="KW-0408">Iron</keyword>
<proteinExistence type="predicted"/>
<evidence type="ECO:0000256" key="2">
    <source>
        <dbReference type="ARBA" id="ARBA00022617"/>
    </source>
</evidence>
<accession>A0A158BWR7</accession>
<evidence type="ECO:0000313" key="10">
    <source>
        <dbReference type="Proteomes" id="UP000054851"/>
    </source>
</evidence>
<comment type="caution">
    <text evidence="9">The sequence shown here is derived from an EMBL/GenBank/DDBJ whole genome shotgun (WGS) entry which is preliminary data.</text>
</comment>
<evidence type="ECO:0000256" key="4">
    <source>
        <dbReference type="ARBA" id="ARBA00022982"/>
    </source>
</evidence>
<dbReference type="GO" id="GO:0009055">
    <property type="term" value="F:electron transfer activity"/>
    <property type="evidence" value="ECO:0007669"/>
    <property type="project" value="InterPro"/>
</dbReference>
<keyword evidence="1" id="KW-0813">Transport</keyword>
<dbReference type="InterPro" id="IPR009056">
    <property type="entry name" value="Cyt_c-like_dom"/>
</dbReference>
<dbReference type="STRING" id="1777140.AWB79_04372"/>
<dbReference type="InterPro" id="IPR036909">
    <property type="entry name" value="Cyt_c-like_dom_sf"/>
</dbReference>
<dbReference type="InterPro" id="IPR002327">
    <property type="entry name" value="Cyt_c_1A/1B"/>
</dbReference>
<evidence type="ECO:0000313" key="9">
    <source>
        <dbReference type="EMBL" id="SAK74554.1"/>
    </source>
</evidence>
<dbReference type="AlphaFoldDB" id="A0A158BWR7"/>
<dbReference type="PRINTS" id="PR00604">
    <property type="entry name" value="CYTCHRMECIAB"/>
</dbReference>
<keyword evidence="4" id="KW-0249">Electron transport</keyword>
<organism evidence="9 10">
    <name type="scientific">Caballeronia hypogeia</name>
    <dbReference type="NCBI Taxonomy" id="1777140"/>
    <lineage>
        <taxon>Bacteria</taxon>
        <taxon>Pseudomonadati</taxon>
        <taxon>Pseudomonadota</taxon>
        <taxon>Betaproteobacteria</taxon>
        <taxon>Burkholderiales</taxon>
        <taxon>Burkholderiaceae</taxon>
        <taxon>Caballeronia</taxon>
    </lineage>
</organism>
<dbReference type="GO" id="GO:0020037">
    <property type="term" value="F:heme binding"/>
    <property type="evidence" value="ECO:0007669"/>
    <property type="project" value="InterPro"/>
</dbReference>
<keyword evidence="7" id="KW-0732">Signal</keyword>
<reference evidence="9" key="1">
    <citation type="submission" date="2016-01" db="EMBL/GenBank/DDBJ databases">
        <authorList>
            <person name="Peeters C."/>
        </authorList>
    </citation>
    <scope>NUCLEOTIDE SEQUENCE</scope>
    <source>
        <strain evidence="9">LMG 29322</strain>
    </source>
</reference>
<keyword evidence="10" id="KW-1185">Reference proteome</keyword>
<evidence type="ECO:0000256" key="6">
    <source>
        <dbReference type="PROSITE-ProRule" id="PRU00433"/>
    </source>
</evidence>
<dbReference type="OrthoDB" id="9770043at2"/>
<dbReference type="GO" id="GO:0046872">
    <property type="term" value="F:metal ion binding"/>
    <property type="evidence" value="ECO:0007669"/>
    <property type="project" value="UniProtKB-KW"/>
</dbReference>
<keyword evidence="3 6" id="KW-0479">Metal-binding</keyword>
<protein>
    <submittedName>
        <fullName evidence="9">Cytochrome c2 iso-2</fullName>
    </submittedName>
</protein>
<keyword evidence="2 6" id="KW-0349">Heme</keyword>
<dbReference type="RefSeq" id="WP_063963521.1">
    <property type="nucleotide sequence ID" value="NZ_FCOA02000015.1"/>
</dbReference>
<dbReference type="PANTHER" id="PTHR11961">
    <property type="entry name" value="CYTOCHROME C"/>
    <property type="match status" value="1"/>
</dbReference>
<feature type="chain" id="PRO_5007622339" evidence="7">
    <location>
        <begin position="24"/>
        <end position="130"/>
    </location>
</feature>
<dbReference type="Proteomes" id="UP000054851">
    <property type="component" value="Unassembled WGS sequence"/>
</dbReference>
<dbReference type="PROSITE" id="PS51007">
    <property type="entry name" value="CYTC"/>
    <property type="match status" value="1"/>
</dbReference>
<feature type="domain" description="Cytochrome c" evidence="8">
    <location>
        <begin position="29"/>
        <end position="130"/>
    </location>
</feature>
<name>A0A158BWR7_9BURK</name>
<evidence type="ECO:0000256" key="3">
    <source>
        <dbReference type="ARBA" id="ARBA00022723"/>
    </source>
</evidence>
<sequence>MTLVKAARWFSSVLVAASAVASAATPDDQSVSLGHHQFESSCAMCHAVEKSKGNIVGPNLAGVVGRKIGKLSGFQYSAALKDSKGAWDEASLDAFLKNPQAAQPGTAMPFAGIRNDEDRRALITYLKTAR</sequence>
<evidence type="ECO:0000259" key="8">
    <source>
        <dbReference type="PROSITE" id="PS51007"/>
    </source>
</evidence>
<evidence type="ECO:0000256" key="1">
    <source>
        <dbReference type="ARBA" id="ARBA00022448"/>
    </source>
</evidence>
<evidence type="ECO:0000256" key="5">
    <source>
        <dbReference type="ARBA" id="ARBA00023004"/>
    </source>
</evidence>
<dbReference type="SUPFAM" id="SSF46626">
    <property type="entry name" value="Cytochrome c"/>
    <property type="match status" value="1"/>
</dbReference>
<dbReference type="Pfam" id="PF00034">
    <property type="entry name" value="Cytochrom_C"/>
    <property type="match status" value="1"/>
</dbReference>
<dbReference type="EMBL" id="FCOA02000015">
    <property type="protein sequence ID" value="SAK74554.1"/>
    <property type="molecule type" value="Genomic_DNA"/>
</dbReference>
<gene>
    <name evidence="9" type="ORF">AWB79_04372</name>
</gene>
<feature type="signal peptide" evidence="7">
    <location>
        <begin position="1"/>
        <end position="23"/>
    </location>
</feature>
<dbReference type="Gene3D" id="1.10.760.10">
    <property type="entry name" value="Cytochrome c-like domain"/>
    <property type="match status" value="1"/>
</dbReference>